<name>A0AAV9PHT0_9PEZI</name>
<keyword evidence="6" id="KW-1185">Reference proteome</keyword>
<dbReference type="GO" id="GO:0005737">
    <property type="term" value="C:cytoplasm"/>
    <property type="evidence" value="ECO:0007669"/>
    <property type="project" value="UniProtKB-SubCell"/>
</dbReference>
<dbReference type="SUPFAM" id="SSF47576">
    <property type="entry name" value="Calponin-homology domain, CH-domain"/>
    <property type="match status" value="1"/>
</dbReference>
<comment type="caution">
    <text evidence="5">The sequence shown here is derived from an EMBL/GenBank/DDBJ whole genome shotgun (WGS) entry which is preliminary data.</text>
</comment>
<feature type="region of interest" description="Disordered" evidence="4">
    <location>
        <begin position="587"/>
        <end position="627"/>
    </location>
</feature>
<feature type="region of interest" description="Disordered" evidence="4">
    <location>
        <begin position="831"/>
        <end position="868"/>
    </location>
</feature>
<proteinExistence type="predicted"/>
<keyword evidence="2" id="KW-0963">Cytoplasm</keyword>
<dbReference type="PANTHER" id="PTHR22706">
    <property type="entry name" value="ASSEMBLY FACTOR FOR SPINDLE MICROTUBULES"/>
    <property type="match status" value="1"/>
</dbReference>
<dbReference type="PANTHER" id="PTHR22706:SF1">
    <property type="entry name" value="ASSEMBLY FACTOR FOR SPINDLE MICROTUBULES"/>
    <property type="match status" value="1"/>
</dbReference>
<feature type="compositionally biased region" description="Polar residues" evidence="4">
    <location>
        <begin position="610"/>
        <end position="627"/>
    </location>
</feature>
<dbReference type="GO" id="GO:0000278">
    <property type="term" value="P:mitotic cell cycle"/>
    <property type="evidence" value="ECO:0007669"/>
    <property type="project" value="TreeGrafter"/>
</dbReference>
<dbReference type="GeneID" id="89924325"/>
<dbReference type="GO" id="GO:0000922">
    <property type="term" value="C:spindle pole"/>
    <property type="evidence" value="ECO:0007669"/>
    <property type="project" value="TreeGrafter"/>
</dbReference>
<evidence type="ECO:0000313" key="5">
    <source>
        <dbReference type="EMBL" id="KAK5172858.1"/>
    </source>
</evidence>
<dbReference type="GO" id="GO:0007051">
    <property type="term" value="P:spindle organization"/>
    <property type="evidence" value="ECO:0007669"/>
    <property type="project" value="TreeGrafter"/>
</dbReference>
<sequence length="1538" mass="169431">MGIAPDGTPPTIGGSAVTIPSTTAQERIASNTPLPNTPPSELTFGQPTKATFDQVGFGKTWASPADQGPAFSSLSATAKEASSDDFTTTLSDRNCSDDVLSRALHRAKAKRSAVFGHADKAADHVLGEYLDSTYAHDLPGCDSLRDLMQALQPVKSEAMRFMRYLFDKAATAQAANHLHATYSYLNTGRRERYQRSDMRGGQVKTEENKEASRYFGAMTARKSRIKLSPWDQPENPYETCCDHPTTPATEYRKEFLGTPFDLMGLPPELRVRIFELALAPGSVSLTSCAHQMPQSTFPVLTPALLRTSRQLKQEAEGLLEANTLIVNASLQSGTRSVIHRTEVPPALLSKIKRLVLVVDAINYNVGPPPESKVQFDWRQLQALTSLTHLRVIGLESPNSDVAVDFWELVLGEIVRRIPANCKLEYGAESPLEIAHVSRMARTIEKAPRRWAGSGPKKVDEAAVAKLKQAAARVSANVEQGVKSGQSYLAAMSRPSISTPCPAPWPSGPFQGRRLSATSVGSLDDTANIEYTRAMDLEIGRAKPRRKSTFKRKEQKAAPITIFEDVLEDEELAVEPRRAVAGSTLLARPAQKPTHRAVSRAPDVLQEKQRLQQPRAQQRTSPSQQMAATQNYVKMQSHVDRELGGAKEELGGNGRANAGLKKEPRRRTIFVPSDDTTLLTIHPGAQTTGRLDDTFQLASLHGQPPIAQERAAKPQPPTAKAFKRPRLSMAVAPKRLPLTSVPSQDLSNKLGFDVTGTNGGKENLPPGGDEAASVVTQSKKPTVVIPEKPIAHSSLFQPTAASKARQSIVPRAAVPLPRTSASICATLVPAKGRTLRPDGSAQQADKSNRDDSRAQPSQQARKAWPETKTDLKAINGRRSVNRVRPAERKVPRLAQYPVLSEDLAEPELYEDSWLSHQEIALTEVVNQILRAAGPDEDGWRQPTISLRERLIKVYHQQEVTTLYRRLQASLLYGALSRPKDAPLPPEPALDIGLRKRFLSLWLDSYDHRALQAAAEVVFGHQLPKRTSASGRSTDATLDPHNGRRTLIGFLETFLVDLEDVEEPDTDRGDDLHPRWRKLVTRSLMLVWLLDQASVAKFTDGCLFKSSSSRKSSTAVLQALATMLIPSIGDLTRVLRHLDYEVSHVQDPLDEVQYRINNIAIDLRNGILLTRLVEVLLFSRNQDPVVNAASDATVTIQMPDLTILESTLHDTSGMRSPRILAQHLKMPCIGRVQKVFNVEIALSALRDHGRTADGTDEVSAMDIVNGHREKTLGLLWSLVSVHGLDQLVDFDELAADTRRAFRSTVELPTDFTDLSQSDQESLLKKWASAHCAGRGLRIGNLTTAFADGKAYVAILDDFALFREGLSHRSSTSSGQSPLQQQLRGLGCSTAFINQLVANAGTIPSRKTTISNLAFLASRLLPLARRQNAATIIQRAFRHRQLKAIVSKHTALMRLAHACASVVQTHQRMTAAVTTLQRAWRRVVDTRIERLNNDVAGFQCIAKGWLGRRMFRLGGRAQSLRGVWVAGRLHDDQLVFDYRER</sequence>
<dbReference type="InterPro" id="IPR051185">
    <property type="entry name" value="ASPM"/>
</dbReference>
<evidence type="ECO:0000256" key="2">
    <source>
        <dbReference type="ARBA" id="ARBA00022490"/>
    </source>
</evidence>
<reference evidence="5 6" key="1">
    <citation type="submission" date="2023-08" db="EMBL/GenBank/DDBJ databases">
        <title>Black Yeasts Isolated from many extreme environments.</title>
        <authorList>
            <person name="Coleine C."/>
            <person name="Stajich J.E."/>
            <person name="Selbmann L."/>
        </authorList>
    </citation>
    <scope>NUCLEOTIDE SEQUENCE [LARGE SCALE GENOMIC DNA]</scope>
    <source>
        <strain evidence="5 6">CCFEE 5935</strain>
    </source>
</reference>
<accession>A0AAV9PHT0</accession>
<dbReference type="EMBL" id="JAVRRT010000004">
    <property type="protein sequence ID" value="KAK5172858.1"/>
    <property type="molecule type" value="Genomic_DNA"/>
</dbReference>
<organism evidence="5 6">
    <name type="scientific">Saxophila tyrrhenica</name>
    <dbReference type="NCBI Taxonomy" id="1690608"/>
    <lineage>
        <taxon>Eukaryota</taxon>
        <taxon>Fungi</taxon>
        <taxon>Dikarya</taxon>
        <taxon>Ascomycota</taxon>
        <taxon>Pezizomycotina</taxon>
        <taxon>Dothideomycetes</taxon>
        <taxon>Dothideomycetidae</taxon>
        <taxon>Mycosphaerellales</taxon>
        <taxon>Extremaceae</taxon>
        <taxon>Saxophila</taxon>
    </lineage>
</organism>
<evidence type="ECO:0000256" key="3">
    <source>
        <dbReference type="ARBA" id="ARBA00022860"/>
    </source>
</evidence>
<gene>
    <name evidence="5" type="ORF">LTR77_002978</name>
</gene>
<comment type="subcellular location">
    <subcellularLocation>
        <location evidence="1">Cytoplasm</location>
    </subcellularLocation>
</comment>
<evidence type="ECO:0008006" key="7">
    <source>
        <dbReference type="Google" id="ProtNLM"/>
    </source>
</evidence>
<dbReference type="InterPro" id="IPR036872">
    <property type="entry name" value="CH_dom_sf"/>
</dbReference>
<keyword evidence="3" id="KW-0112">Calmodulin-binding</keyword>
<dbReference type="CDD" id="cd21223">
    <property type="entry name" value="CH_ASPM_rpt1"/>
    <property type="match status" value="1"/>
</dbReference>
<evidence type="ECO:0000313" key="6">
    <source>
        <dbReference type="Proteomes" id="UP001337655"/>
    </source>
</evidence>
<dbReference type="Gene3D" id="1.10.418.10">
    <property type="entry name" value="Calponin-like domain"/>
    <property type="match status" value="2"/>
</dbReference>
<dbReference type="GO" id="GO:0005516">
    <property type="term" value="F:calmodulin binding"/>
    <property type="evidence" value="ECO:0007669"/>
    <property type="project" value="UniProtKB-KW"/>
</dbReference>
<evidence type="ECO:0000256" key="4">
    <source>
        <dbReference type="SAM" id="MobiDB-lite"/>
    </source>
</evidence>
<protein>
    <recommendedName>
        <fullName evidence="7">Calponin-homology (CH) domain-containing protein</fullName>
    </recommendedName>
</protein>
<evidence type="ECO:0000256" key="1">
    <source>
        <dbReference type="ARBA" id="ARBA00004496"/>
    </source>
</evidence>
<dbReference type="RefSeq" id="XP_064661576.1">
    <property type="nucleotide sequence ID" value="XM_064800237.1"/>
</dbReference>
<dbReference type="Proteomes" id="UP001337655">
    <property type="component" value="Unassembled WGS sequence"/>
</dbReference>
<dbReference type="GO" id="GO:0051295">
    <property type="term" value="P:establishment of meiotic spindle localization"/>
    <property type="evidence" value="ECO:0007669"/>
    <property type="project" value="TreeGrafter"/>
</dbReference>